<dbReference type="AlphaFoldDB" id="A0A9W8XDM6"/>
<reference evidence="1" key="1">
    <citation type="submission" date="2022-10" db="EMBL/GenBank/DDBJ databases">
        <title>Tapping the CABI collections for fungal endophytes: first genome assemblies for Collariella, Neodidymelliopsis, Ascochyta clinopodiicola, Didymella pomorum, Didymosphaeria variabile, Neocosmospora piperis and Neocucurbitaria cava.</title>
        <authorList>
            <person name="Hill R."/>
        </authorList>
    </citation>
    <scope>NUCLEOTIDE SEQUENCE</scope>
    <source>
        <strain evidence="1">IMI 356815</strain>
    </source>
</reference>
<name>A0A9W8XDM6_9PLEO</name>
<protein>
    <recommendedName>
        <fullName evidence="3">S-adenosyl-L-methionine-dependent methyltransferase</fullName>
    </recommendedName>
</protein>
<dbReference type="GeneID" id="80912874"/>
<accession>A0A9W8XDM6</accession>
<evidence type="ECO:0000313" key="2">
    <source>
        <dbReference type="Proteomes" id="UP001140513"/>
    </source>
</evidence>
<dbReference type="CDD" id="cd02440">
    <property type="entry name" value="AdoMet_MTases"/>
    <property type="match status" value="1"/>
</dbReference>
<dbReference type="InterPro" id="IPR052356">
    <property type="entry name" value="Thiol_S-MT"/>
</dbReference>
<dbReference type="OrthoDB" id="540004at2759"/>
<gene>
    <name evidence="1" type="ORF">N0V89_009344</name>
</gene>
<organism evidence="1 2">
    <name type="scientific">Didymosphaeria variabile</name>
    <dbReference type="NCBI Taxonomy" id="1932322"/>
    <lineage>
        <taxon>Eukaryota</taxon>
        <taxon>Fungi</taxon>
        <taxon>Dikarya</taxon>
        <taxon>Ascomycota</taxon>
        <taxon>Pezizomycotina</taxon>
        <taxon>Dothideomycetes</taxon>
        <taxon>Pleosporomycetidae</taxon>
        <taxon>Pleosporales</taxon>
        <taxon>Massarineae</taxon>
        <taxon>Didymosphaeriaceae</taxon>
        <taxon>Didymosphaeria</taxon>
    </lineage>
</organism>
<dbReference type="Pfam" id="PF13489">
    <property type="entry name" value="Methyltransf_23"/>
    <property type="match status" value="1"/>
</dbReference>
<keyword evidence="2" id="KW-1185">Reference proteome</keyword>
<dbReference type="InterPro" id="IPR029063">
    <property type="entry name" value="SAM-dependent_MTases_sf"/>
</dbReference>
<dbReference type="EMBL" id="JAPEUX010000007">
    <property type="protein sequence ID" value="KAJ4347972.1"/>
    <property type="molecule type" value="Genomic_DNA"/>
</dbReference>
<proteinExistence type="predicted"/>
<dbReference type="SUPFAM" id="SSF53335">
    <property type="entry name" value="S-adenosyl-L-methionine-dependent methyltransferases"/>
    <property type="match status" value="1"/>
</dbReference>
<evidence type="ECO:0000313" key="1">
    <source>
        <dbReference type="EMBL" id="KAJ4347972.1"/>
    </source>
</evidence>
<evidence type="ECO:0008006" key="3">
    <source>
        <dbReference type="Google" id="ProtNLM"/>
    </source>
</evidence>
<sequence>MHALLEGRMQDAQITDKPMAPPVGGVILDIGPGRGYWIDLYDKAKVPIDKPGARSQGVSGGIQKVYGVEPNPDSHAALSKRVQEIGLDGVYEVLPVGIEEVNKVKINGKTIEKGSVDCIVSILCLCSIPEPEKNITDLYGYLKKGGRWYLYEHVRSGDGVFMKLYQGTNRCQRV</sequence>
<dbReference type="Gene3D" id="3.40.50.150">
    <property type="entry name" value="Vaccinia Virus protein VP39"/>
    <property type="match status" value="1"/>
</dbReference>
<dbReference type="PANTHER" id="PTHR45036:SF1">
    <property type="entry name" value="METHYLTRANSFERASE LIKE 7A"/>
    <property type="match status" value="1"/>
</dbReference>
<dbReference type="PANTHER" id="PTHR45036">
    <property type="entry name" value="METHYLTRANSFERASE LIKE 7B"/>
    <property type="match status" value="1"/>
</dbReference>
<dbReference type="RefSeq" id="XP_056067360.1">
    <property type="nucleotide sequence ID" value="XM_056218095.1"/>
</dbReference>
<comment type="caution">
    <text evidence="1">The sequence shown here is derived from an EMBL/GenBank/DDBJ whole genome shotgun (WGS) entry which is preliminary data.</text>
</comment>
<dbReference type="Proteomes" id="UP001140513">
    <property type="component" value="Unassembled WGS sequence"/>
</dbReference>